<sequence length="310" mass="35617">MNLKEQLYVCTLAETGNITQAAKLLFISQPALSLYISNLENILGIRLFERIGKSFVLTQAGELYVEKARQMLSLKESFDYGLSEIVNGQNERLRVGIQDIRSHFLTPVVLPWMDKMYPRTKLVWMEHNYAPMEQMLLNNELDLFFCNCNTLRKDFEYVPLLNDEVVFMVHKNHPLCANAQICPGHTFPYIDMGLFQDERFLLVNESQSLRRYSSQVLKACNVFPKNIFLLKKIFVMINLVNIGYGVGFSLAGYIDRSAHSENLRIFSVVDPPVTATFYAVYKKGKHLTEAATSLIDMVKTSVNEQFHFSL</sequence>
<dbReference type="SUPFAM" id="SSF46785">
    <property type="entry name" value="Winged helix' DNA-binding domain"/>
    <property type="match status" value="1"/>
</dbReference>
<keyword evidence="5" id="KW-0472">Membrane</keyword>
<keyword evidence="5" id="KW-0812">Transmembrane</keyword>
<dbReference type="InterPro" id="IPR005119">
    <property type="entry name" value="LysR_subst-bd"/>
</dbReference>
<comment type="caution">
    <text evidence="7">The sequence shown here is derived from an EMBL/GenBank/DDBJ whole genome shotgun (WGS) entry which is preliminary data.</text>
</comment>
<keyword evidence="4" id="KW-0804">Transcription</keyword>
<dbReference type="RefSeq" id="WP_158359929.1">
    <property type="nucleotide sequence ID" value="NZ_JACRTJ010000022.1"/>
</dbReference>
<feature type="domain" description="HTH lysR-type" evidence="6">
    <location>
        <begin position="1"/>
        <end position="58"/>
    </location>
</feature>
<dbReference type="Gene3D" id="1.10.10.10">
    <property type="entry name" value="Winged helix-like DNA-binding domain superfamily/Winged helix DNA-binding domain"/>
    <property type="match status" value="1"/>
</dbReference>
<keyword evidence="2" id="KW-0805">Transcription regulation</keyword>
<dbReference type="PROSITE" id="PS50931">
    <property type="entry name" value="HTH_LYSR"/>
    <property type="match status" value="1"/>
</dbReference>
<evidence type="ECO:0000256" key="1">
    <source>
        <dbReference type="ARBA" id="ARBA00009437"/>
    </source>
</evidence>
<gene>
    <name evidence="7" type="ORF">H8708_10250</name>
</gene>
<proteinExistence type="inferred from homology"/>
<dbReference type="SUPFAM" id="SSF53850">
    <property type="entry name" value="Periplasmic binding protein-like II"/>
    <property type="match status" value="1"/>
</dbReference>
<dbReference type="PANTHER" id="PTHR30126">
    <property type="entry name" value="HTH-TYPE TRANSCRIPTIONAL REGULATOR"/>
    <property type="match status" value="1"/>
</dbReference>
<dbReference type="PRINTS" id="PR00039">
    <property type="entry name" value="HTHLYSR"/>
</dbReference>
<comment type="similarity">
    <text evidence="1">Belongs to the LysR transcriptional regulatory family.</text>
</comment>
<dbReference type="EMBL" id="JACRTJ010000022">
    <property type="protein sequence ID" value="MBC8599600.1"/>
    <property type="molecule type" value="Genomic_DNA"/>
</dbReference>
<evidence type="ECO:0000313" key="7">
    <source>
        <dbReference type="EMBL" id="MBC8599600.1"/>
    </source>
</evidence>
<evidence type="ECO:0000313" key="8">
    <source>
        <dbReference type="Proteomes" id="UP000647491"/>
    </source>
</evidence>
<dbReference type="InterPro" id="IPR036390">
    <property type="entry name" value="WH_DNA-bd_sf"/>
</dbReference>
<name>A0ABR7NU26_9FIRM</name>
<keyword evidence="3" id="KW-0238">DNA-binding</keyword>
<dbReference type="InterPro" id="IPR036388">
    <property type="entry name" value="WH-like_DNA-bd_sf"/>
</dbReference>
<reference evidence="7 8" key="1">
    <citation type="submission" date="2020-08" db="EMBL/GenBank/DDBJ databases">
        <title>Genome public.</title>
        <authorList>
            <person name="Liu C."/>
            <person name="Sun Q."/>
        </authorList>
    </citation>
    <scope>NUCLEOTIDE SEQUENCE [LARGE SCALE GENOMIC DNA]</scope>
    <source>
        <strain evidence="7 8">BX10</strain>
    </source>
</reference>
<evidence type="ECO:0000256" key="4">
    <source>
        <dbReference type="ARBA" id="ARBA00023163"/>
    </source>
</evidence>
<accession>A0ABR7NU26</accession>
<dbReference type="Pfam" id="PF00126">
    <property type="entry name" value="HTH_1"/>
    <property type="match status" value="1"/>
</dbReference>
<dbReference type="Pfam" id="PF03466">
    <property type="entry name" value="LysR_substrate"/>
    <property type="match status" value="1"/>
</dbReference>
<keyword evidence="8" id="KW-1185">Reference proteome</keyword>
<dbReference type="CDD" id="cd05466">
    <property type="entry name" value="PBP2_LTTR_substrate"/>
    <property type="match status" value="1"/>
</dbReference>
<evidence type="ECO:0000256" key="5">
    <source>
        <dbReference type="SAM" id="Phobius"/>
    </source>
</evidence>
<feature type="transmembrane region" description="Helical" evidence="5">
    <location>
        <begin position="233"/>
        <end position="254"/>
    </location>
</feature>
<evidence type="ECO:0000259" key="6">
    <source>
        <dbReference type="PROSITE" id="PS50931"/>
    </source>
</evidence>
<dbReference type="InterPro" id="IPR000847">
    <property type="entry name" value="LysR_HTH_N"/>
</dbReference>
<dbReference type="Proteomes" id="UP000647491">
    <property type="component" value="Unassembled WGS sequence"/>
</dbReference>
<evidence type="ECO:0000256" key="3">
    <source>
        <dbReference type="ARBA" id="ARBA00023125"/>
    </source>
</evidence>
<keyword evidence="5" id="KW-1133">Transmembrane helix</keyword>
<protein>
    <submittedName>
        <fullName evidence="7">LysR family transcriptional regulator</fullName>
    </submittedName>
</protein>
<evidence type="ECO:0000256" key="2">
    <source>
        <dbReference type="ARBA" id="ARBA00023015"/>
    </source>
</evidence>
<organism evidence="7 8">
    <name type="scientific">Enterocloster hominis</name>
    <name type="common">ex Liu et al. 2021</name>
    <dbReference type="NCBI Taxonomy" id="2763663"/>
    <lineage>
        <taxon>Bacteria</taxon>
        <taxon>Bacillati</taxon>
        <taxon>Bacillota</taxon>
        <taxon>Clostridia</taxon>
        <taxon>Lachnospirales</taxon>
        <taxon>Lachnospiraceae</taxon>
        <taxon>Enterocloster</taxon>
    </lineage>
</organism>
<dbReference type="Gene3D" id="3.40.190.290">
    <property type="match status" value="1"/>
</dbReference>